<dbReference type="PANTHER" id="PTHR47506">
    <property type="entry name" value="TRANSCRIPTIONAL REGULATORY PROTEIN"/>
    <property type="match status" value="1"/>
</dbReference>
<dbReference type="EMBL" id="BOPF01000012">
    <property type="protein sequence ID" value="GIJ46846.1"/>
    <property type="molecule type" value="Genomic_DNA"/>
</dbReference>
<keyword evidence="1" id="KW-0805">Transcription regulation</keyword>
<sequence length="186" mass="20438">MQHRAYGSLGVAEICTRADVRKGSFYHFFESKQALTLATIDAHWQAEGALWDAALDVEAPALTRLGRLLATLIAEQHRAHRRTGVVHGCLYANLALELSTQDRLVQTRLEEIFNEQIALVQAVLEDAGAEHAVPPESADRATARAVLAQYEGIVMFAKLANDPAVLDDIWEQTMRIIGAKIPLTLG</sequence>
<feature type="DNA-binding region" description="H-T-H motif" evidence="4">
    <location>
        <begin position="10"/>
        <end position="29"/>
    </location>
</feature>
<organism evidence="6 7">
    <name type="scientific">Virgisporangium aliadipatigenens</name>
    <dbReference type="NCBI Taxonomy" id="741659"/>
    <lineage>
        <taxon>Bacteria</taxon>
        <taxon>Bacillati</taxon>
        <taxon>Actinomycetota</taxon>
        <taxon>Actinomycetes</taxon>
        <taxon>Micromonosporales</taxon>
        <taxon>Micromonosporaceae</taxon>
        <taxon>Virgisporangium</taxon>
    </lineage>
</organism>
<dbReference type="PROSITE" id="PS50977">
    <property type="entry name" value="HTH_TETR_2"/>
    <property type="match status" value="1"/>
</dbReference>
<dbReference type="InterPro" id="IPR011075">
    <property type="entry name" value="TetR_C"/>
</dbReference>
<protein>
    <submittedName>
        <fullName evidence="6">TetR family transcriptional regulator</fullName>
    </submittedName>
</protein>
<accession>A0A8J3YKG8</accession>
<proteinExistence type="predicted"/>
<evidence type="ECO:0000256" key="2">
    <source>
        <dbReference type="ARBA" id="ARBA00023125"/>
    </source>
</evidence>
<evidence type="ECO:0000256" key="3">
    <source>
        <dbReference type="ARBA" id="ARBA00023163"/>
    </source>
</evidence>
<feature type="domain" description="HTH tetR-type" evidence="5">
    <location>
        <begin position="1"/>
        <end position="47"/>
    </location>
</feature>
<dbReference type="SUPFAM" id="SSF46689">
    <property type="entry name" value="Homeodomain-like"/>
    <property type="match status" value="1"/>
</dbReference>
<dbReference type="InterPro" id="IPR001647">
    <property type="entry name" value="HTH_TetR"/>
</dbReference>
<evidence type="ECO:0000313" key="7">
    <source>
        <dbReference type="Proteomes" id="UP000619260"/>
    </source>
</evidence>
<dbReference type="PANTHER" id="PTHR47506:SF1">
    <property type="entry name" value="HTH-TYPE TRANSCRIPTIONAL REGULATOR YJDC"/>
    <property type="match status" value="1"/>
</dbReference>
<keyword evidence="3" id="KW-0804">Transcription</keyword>
<dbReference type="SUPFAM" id="SSF48498">
    <property type="entry name" value="Tetracyclin repressor-like, C-terminal domain"/>
    <property type="match status" value="1"/>
</dbReference>
<dbReference type="InterPro" id="IPR009057">
    <property type="entry name" value="Homeodomain-like_sf"/>
</dbReference>
<evidence type="ECO:0000259" key="5">
    <source>
        <dbReference type="PROSITE" id="PS50977"/>
    </source>
</evidence>
<name>A0A8J3YKG8_9ACTN</name>
<dbReference type="Pfam" id="PF16925">
    <property type="entry name" value="TetR_C_13"/>
    <property type="match status" value="1"/>
</dbReference>
<dbReference type="Proteomes" id="UP000619260">
    <property type="component" value="Unassembled WGS sequence"/>
</dbReference>
<dbReference type="InterPro" id="IPR036271">
    <property type="entry name" value="Tet_transcr_reg_TetR-rel_C_sf"/>
</dbReference>
<dbReference type="AlphaFoldDB" id="A0A8J3YKG8"/>
<evidence type="ECO:0000256" key="4">
    <source>
        <dbReference type="PROSITE-ProRule" id="PRU00335"/>
    </source>
</evidence>
<keyword evidence="7" id="KW-1185">Reference proteome</keyword>
<dbReference type="GO" id="GO:0003677">
    <property type="term" value="F:DNA binding"/>
    <property type="evidence" value="ECO:0007669"/>
    <property type="project" value="UniProtKB-UniRule"/>
</dbReference>
<gene>
    <name evidence="6" type="ORF">Val02_37320</name>
</gene>
<comment type="caution">
    <text evidence="6">The sequence shown here is derived from an EMBL/GenBank/DDBJ whole genome shotgun (WGS) entry which is preliminary data.</text>
</comment>
<reference evidence="6" key="1">
    <citation type="submission" date="2021-01" db="EMBL/GenBank/DDBJ databases">
        <title>Whole genome shotgun sequence of Virgisporangium aliadipatigenens NBRC 105644.</title>
        <authorList>
            <person name="Komaki H."/>
            <person name="Tamura T."/>
        </authorList>
    </citation>
    <scope>NUCLEOTIDE SEQUENCE</scope>
    <source>
        <strain evidence="6">NBRC 105644</strain>
    </source>
</reference>
<keyword evidence="2 4" id="KW-0238">DNA-binding</keyword>
<evidence type="ECO:0000313" key="6">
    <source>
        <dbReference type="EMBL" id="GIJ46846.1"/>
    </source>
</evidence>
<dbReference type="Gene3D" id="1.10.357.10">
    <property type="entry name" value="Tetracycline Repressor, domain 2"/>
    <property type="match status" value="1"/>
</dbReference>
<evidence type="ECO:0000256" key="1">
    <source>
        <dbReference type="ARBA" id="ARBA00023015"/>
    </source>
</evidence>
<dbReference type="Pfam" id="PF00440">
    <property type="entry name" value="TetR_N"/>
    <property type="match status" value="1"/>
</dbReference>